<dbReference type="EMBL" id="JAEDAL010000001">
    <property type="protein sequence ID" value="MBH9551875.1"/>
    <property type="molecule type" value="Genomic_DNA"/>
</dbReference>
<evidence type="ECO:0000313" key="9">
    <source>
        <dbReference type="Proteomes" id="UP000620139"/>
    </source>
</evidence>
<keyword evidence="1" id="KW-0808">Transferase</keyword>
<dbReference type="InterPro" id="IPR011009">
    <property type="entry name" value="Kinase-like_dom_sf"/>
</dbReference>
<protein>
    <submittedName>
        <fullName evidence="8">Serine/threonine protein kinase</fullName>
    </submittedName>
</protein>
<name>A0A931ISH8_9BURK</name>
<keyword evidence="3 8" id="KW-0418">Kinase</keyword>
<dbReference type="Pfam" id="PF00069">
    <property type="entry name" value="Pkinase"/>
    <property type="match status" value="1"/>
</dbReference>
<proteinExistence type="predicted"/>
<evidence type="ECO:0000256" key="3">
    <source>
        <dbReference type="ARBA" id="ARBA00022777"/>
    </source>
</evidence>
<dbReference type="PANTHER" id="PTHR43289">
    <property type="entry name" value="MITOGEN-ACTIVATED PROTEIN KINASE KINASE KINASE 20-RELATED"/>
    <property type="match status" value="1"/>
</dbReference>
<evidence type="ECO:0000256" key="5">
    <source>
        <dbReference type="PROSITE-ProRule" id="PRU10141"/>
    </source>
</evidence>
<dbReference type="InterPro" id="IPR017441">
    <property type="entry name" value="Protein_kinase_ATP_BS"/>
</dbReference>
<evidence type="ECO:0000256" key="4">
    <source>
        <dbReference type="ARBA" id="ARBA00022840"/>
    </source>
</evidence>
<feature type="binding site" evidence="5">
    <location>
        <position position="112"/>
    </location>
    <ligand>
        <name>ATP</name>
        <dbReference type="ChEBI" id="CHEBI:30616"/>
    </ligand>
</feature>
<organism evidence="8 9">
    <name type="scientific">Inhella gelatinilytica</name>
    <dbReference type="NCBI Taxonomy" id="2795030"/>
    <lineage>
        <taxon>Bacteria</taxon>
        <taxon>Pseudomonadati</taxon>
        <taxon>Pseudomonadota</taxon>
        <taxon>Betaproteobacteria</taxon>
        <taxon>Burkholderiales</taxon>
        <taxon>Sphaerotilaceae</taxon>
        <taxon>Inhella</taxon>
    </lineage>
</organism>
<dbReference type="InterPro" id="IPR008271">
    <property type="entry name" value="Ser/Thr_kinase_AS"/>
</dbReference>
<keyword evidence="4 5" id="KW-0067">ATP-binding</keyword>
<accession>A0A931ISH8</accession>
<dbReference type="SUPFAM" id="SSF56112">
    <property type="entry name" value="Protein kinase-like (PK-like)"/>
    <property type="match status" value="1"/>
</dbReference>
<evidence type="ECO:0000256" key="6">
    <source>
        <dbReference type="SAM" id="MobiDB-lite"/>
    </source>
</evidence>
<dbReference type="GO" id="GO:0005524">
    <property type="term" value="F:ATP binding"/>
    <property type="evidence" value="ECO:0007669"/>
    <property type="project" value="UniProtKB-UniRule"/>
</dbReference>
<dbReference type="AlphaFoldDB" id="A0A931ISH8"/>
<dbReference type="GO" id="GO:0004674">
    <property type="term" value="F:protein serine/threonine kinase activity"/>
    <property type="evidence" value="ECO:0007669"/>
    <property type="project" value="UniProtKB-KW"/>
</dbReference>
<sequence length="899" mass="97065">MNASHWSAVKALFDAALALPSNERLAYVQAAAVSEAVRSEVLSLLAHSTGGERDEAGFLATPATVGVDGPAAEANQRLGAWKLVEPLGSGGMGEVWLARRADGAYEGEAAVKLLKRGMDSAAVLQRFAQERQALARLDHPHIARLYDAGLSPQGLPYFVMERVKGEPLDQAARPRSLPERLDLVLQLADAVAHAHRNLLVHRDLKPSNVLVTGEGQVKLLDFGIAKALDPLAEGGDAEVTVAGPRPFTPSHASPEQVRGEPVSTATDIYSLGVLLYQVLTGQRPYGREARTPQEAARAVLDEAPTRPSALQAPAGDSDWLRTRERLRGDLDNILLKALEKEPQRRYATVDALARDLRAYLGGYPVSAHAPSRGYLLGKFVRRHRLAVSLGGAAVLALAAGGGATAWQAHVAGQARDQAQRQLQAVQRITADLVFRYGDTATTLPGGPQAQEALLKETLAQLDPLAREMPQNGLLQGLRAQTLARLAELLGNQTAANPERADEAQRYTAEALSVGQPLWAEQHRDWRFALWYSRALRIQAQLWRAQGQIDRGLAAQKECIQLIDQALPFVPSGLAPLDVLGRASLLAQRALSVLEVGQLHSQPNLPSLNQPEEALRWYAKAEPDFQALLKDRAMLEVLDRNGVPGDPATAVYLAHQLGTVYGANALAYLRLDRLPEARAAIQAALALRRANVQAEPRNLIWRDGLMVESNTEAVVALREGDWAGALSAAQRAWDTAAQLAAEQGPQSKWAGAPRYLAAQMGRALVANGRAREALPILDRGLPLLKAQVEKTPLPVHRRRLGGLLLARVAALLALGQRAPALQELQSARTLLIELRDSEPGETRDAQLLLAEAAALGLSLQPERAAAWREEGLTALEQAAKVQPLARDHEALRERLKGPAS</sequence>
<keyword evidence="8" id="KW-0723">Serine/threonine-protein kinase</keyword>
<dbReference type="Proteomes" id="UP000620139">
    <property type="component" value="Unassembled WGS sequence"/>
</dbReference>
<reference evidence="8" key="1">
    <citation type="submission" date="2020-12" db="EMBL/GenBank/DDBJ databases">
        <title>The genome sequence of Inhella sp. 4Y17.</title>
        <authorList>
            <person name="Liu Y."/>
        </authorList>
    </citation>
    <scope>NUCLEOTIDE SEQUENCE</scope>
    <source>
        <strain evidence="8">4Y10</strain>
    </source>
</reference>
<comment type="caution">
    <text evidence="8">The sequence shown here is derived from an EMBL/GenBank/DDBJ whole genome shotgun (WGS) entry which is preliminary data.</text>
</comment>
<evidence type="ECO:0000256" key="1">
    <source>
        <dbReference type="ARBA" id="ARBA00022679"/>
    </source>
</evidence>
<dbReference type="Gene3D" id="1.10.510.10">
    <property type="entry name" value="Transferase(Phosphotransferase) domain 1"/>
    <property type="match status" value="1"/>
</dbReference>
<gene>
    <name evidence="8" type="ORF">I7X43_03335</name>
</gene>
<evidence type="ECO:0000313" key="8">
    <source>
        <dbReference type="EMBL" id="MBH9551875.1"/>
    </source>
</evidence>
<dbReference type="SMART" id="SM00220">
    <property type="entry name" value="S_TKc"/>
    <property type="match status" value="1"/>
</dbReference>
<dbReference type="PROSITE" id="PS00107">
    <property type="entry name" value="PROTEIN_KINASE_ATP"/>
    <property type="match status" value="1"/>
</dbReference>
<dbReference type="CDD" id="cd14014">
    <property type="entry name" value="STKc_PknB_like"/>
    <property type="match status" value="1"/>
</dbReference>
<dbReference type="PANTHER" id="PTHR43289:SF34">
    <property type="entry name" value="SERINE_THREONINE-PROTEIN KINASE YBDM-RELATED"/>
    <property type="match status" value="1"/>
</dbReference>
<dbReference type="RefSeq" id="WP_198099470.1">
    <property type="nucleotide sequence ID" value="NZ_JAEDAL010000001.1"/>
</dbReference>
<dbReference type="PROSITE" id="PS50011">
    <property type="entry name" value="PROTEIN_KINASE_DOM"/>
    <property type="match status" value="1"/>
</dbReference>
<feature type="domain" description="Protein kinase" evidence="7">
    <location>
        <begin position="81"/>
        <end position="360"/>
    </location>
</feature>
<dbReference type="Gene3D" id="3.30.200.20">
    <property type="entry name" value="Phosphorylase Kinase, domain 1"/>
    <property type="match status" value="1"/>
</dbReference>
<evidence type="ECO:0000256" key="2">
    <source>
        <dbReference type="ARBA" id="ARBA00022741"/>
    </source>
</evidence>
<feature type="region of interest" description="Disordered" evidence="6">
    <location>
        <begin position="240"/>
        <end position="261"/>
    </location>
</feature>
<keyword evidence="2 5" id="KW-0547">Nucleotide-binding</keyword>
<evidence type="ECO:0000259" key="7">
    <source>
        <dbReference type="PROSITE" id="PS50011"/>
    </source>
</evidence>
<dbReference type="PROSITE" id="PS00108">
    <property type="entry name" value="PROTEIN_KINASE_ST"/>
    <property type="match status" value="1"/>
</dbReference>
<keyword evidence="9" id="KW-1185">Reference proteome</keyword>
<dbReference type="InterPro" id="IPR000719">
    <property type="entry name" value="Prot_kinase_dom"/>
</dbReference>